<evidence type="ECO:0000313" key="3">
    <source>
        <dbReference type="Proteomes" id="UP000199679"/>
    </source>
</evidence>
<dbReference type="Proteomes" id="UP000199679">
    <property type="component" value="Chromosome I"/>
</dbReference>
<organism evidence="2 3">
    <name type="scientific">Mucilaginibacter mallensis</name>
    <dbReference type="NCBI Taxonomy" id="652787"/>
    <lineage>
        <taxon>Bacteria</taxon>
        <taxon>Pseudomonadati</taxon>
        <taxon>Bacteroidota</taxon>
        <taxon>Sphingobacteriia</taxon>
        <taxon>Sphingobacteriales</taxon>
        <taxon>Sphingobacteriaceae</taxon>
        <taxon>Mucilaginibacter</taxon>
    </lineage>
</organism>
<protein>
    <submittedName>
        <fullName evidence="2">Uncharacterized protein</fullName>
    </submittedName>
</protein>
<evidence type="ECO:0000313" key="2">
    <source>
        <dbReference type="EMBL" id="SDT69254.1"/>
    </source>
</evidence>
<proteinExistence type="predicted"/>
<dbReference type="EMBL" id="LT629740">
    <property type="protein sequence ID" value="SDT69254.1"/>
    <property type="molecule type" value="Genomic_DNA"/>
</dbReference>
<feature type="signal peptide" evidence="1">
    <location>
        <begin position="1"/>
        <end position="22"/>
    </location>
</feature>
<dbReference type="AlphaFoldDB" id="A0A1H2CFX1"/>
<accession>A0A1H2CFX1</accession>
<feature type="chain" id="PRO_5009271039" evidence="1">
    <location>
        <begin position="23"/>
        <end position="190"/>
    </location>
</feature>
<evidence type="ECO:0000256" key="1">
    <source>
        <dbReference type="SAM" id="SignalP"/>
    </source>
</evidence>
<dbReference type="OrthoDB" id="946740at2"/>
<name>A0A1H2CFX1_MUCMA</name>
<gene>
    <name evidence="2" type="ORF">SAMN05216490_5000</name>
</gene>
<keyword evidence="3" id="KW-1185">Reference proteome</keyword>
<dbReference type="RefSeq" id="WP_091379824.1">
    <property type="nucleotide sequence ID" value="NZ_LT629740.1"/>
</dbReference>
<sequence>MKNFKLIIAFLAIASFATRSFAQDKAMGLYLTADDYVNHKLSFETNGSDANHITLNDFLGGGKVTVWHDGKKQVFMKNEIFGYHANNSDYRFYNNVDYKIIDTKDFYIYSHPKLVQQGKGEKPVDSFYFSASVKDAVEPLTIKDLEKTYAQNTKFKYTIESEFQCDNELTKYDASIQEYKVKYLFDQSAK</sequence>
<reference evidence="2 3" key="1">
    <citation type="submission" date="2016-10" db="EMBL/GenBank/DDBJ databases">
        <authorList>
            <person name="de Groot N.N."/>
        </authorList>
    </citation>
    <scope>NUCLEOTIDE SEQUENCE [LARGE SCALE GENOMIC DNA]</scope>
    <source>
        <strain evidence="2 3">MP1X4</strain>
    </source>
</reference>
<keyword evidence="1" id="KW-0732">Signal</keyword>